<comment type="caution">
    <text evidence="7">The sequence shown here is derived from an EMBL/GenBank/DDBJ whole genome shotgun (WGS) entry which is preliminary data.</text>
</comment>
<dbReference type="GO" id="GO:0005886">
    <property type="term" value="C:plasma membrane"/>
    <property type="evidence" value="ECO:0007669"/>
    <property type="project" value="UniProtKB-SubCell"/>
</dbReference>
<dbReference type="Pfam" id="PF01810">
    <property type="entry name" value="LysE"/>
    <property type="match status" value="1"/>
</dbReference>
<dbReference type="GO" id="GO:0015171">
    <property type="term" value="F:amino acid transmembrane transporter activity"/>
    <property type="evidence" value="ECO:0007669"/>
    <property type="project" value="TreeGrafter"/>
</dbReference>
<evidence type="ECO:0000256" key="5">
    <source>
        <dbReference type="ARBA" id="ARBA00023136"/>
    </source>
</evidence>
<dbReference type="PANTHER" id="PTHR30086:SF20">
    <property type="entry name" value="ARGININE EXPORTER PROTEIN ARGO-RELATED"/>
    <property type="match status" value="1"/>
</dbReference>
<dbReference type="AlphaFoldDB" id="A0A4R6IT53"/>
<keyword evidence="5 6" id="KW-0472">Membrane</keyword>
<dbReference type="Proteomes" id="UP000295741">
    <property type="component" value="Unassembled WGS sequence"/>
</dbReference>
<accession>A0A4R6IT53</accession>
<dbReference type="RefSeq" id="WP_133475188.1">
    <property type="nucleotide sequence ID" value="NZ_SNWP01000012.1"/>
</dbReference>
<feature type="transmembrane region" description="Helical" evidence="6">
    <location>
        <begin position="69"/>
        <end position="90"/>
    </location>
</feature>
<evidence type="ECO:0000256" key="1">
    <source>
        <dbReference type="ARBA" id="ARBA00004651"/>
    </source>
</evidence>
<reference evidence="7 8" key="1">
    <citation type="submission" date="2019-03" db="EMBL/GenBank/DDBJ databases">
        <title>Genomic Encyclopedia of Archaeal and Bacterial Type Strains, Phase II (KMG-II): from individual species to whole genera.</title>
        <authorList>
            <person name="Goeker M."/>
        </authorList>
    </citation>
    <scope>NUCLEOTIDE SEQUENCE [LARGE SCALE GENOMIC DNA]</scope>
    <source>
        <strain evidence="7 8">DSM 28323</strain>
    </source>
</reference>
<evidence type="ECO:0000256" key="3">
    <source>
        <dbReference type="ARBA" id="ARBA00022692"/>
    </source>
</evidence>
<proteinExistence type="predicted"/>
<gene>
    <name evidence="7" type="ORF">BC659_2612</name>
</gene>
<organism evidence="7 8">
    <name type="scientific">Sediminibacterium goheungense</name>
    <dbReference type="NCBI Taxonomy" id="1086393"/>
    <lineage>
        <taxon>Bacteria</taxon>
        <taxon>Pseudomonadati</taxon>
        <taxon>Bacteroidota</taxon>
        <taxon>Chitinophagia</taxon>
        <taxon>Chitinophagales</taxon>
        <taxon>Chitinophagaceae</taxon>
        <taxon>Sediminibacterium</taxon>
    </lineage>
</organism>
<dbReference type="InterPro" id="IPR001123">
    <property type="entry name" value="LeuE-type"/>
</dbReference>
<feature type="transmembrane region" description="Helical" evidence="6">
    <location>
        <begin position="143"/>
        <end position="167"/>
    </location>
</feature>
<comment type="subcellular location">
    <subcellularLocation>
        <location evidence="1">Cell membrane</location>
        <topology evidence="1">Multi-pass membrane protein</topology>
    </subcellularLocation>
</comment>
<evidence type="ECO:0000256" key="6">
    <source>
        <dbReference type="SAM" id="Phobius"/>
    </source>
</evidence>
<evidence type="ECO:0000256" key="2">
    <source>
        <dbReference type="ARBA" id="ARBA00022475"/>
    </source>
</evidence>
<keyword evidence="8" id="KW-1185">Reference proteome</keyword>
<dbReference type="OrthoDB" id="9342487at2"/>
<dbReference type="EMBL" id="SNWP01000012">
    <property type="protein sequence ID" value="TDO25690.1"/>
    <property type="molecule type" value="Genomic_DNA"/>
</dbReference>
<dbReference type="PANTHER" id="PTHR30086">
    <property type="entry name" value="ARGININE EXPORTER PROTEIN ARGO"/>
    <property type="match status" value="1"/>
</dbReference>
<evidence type="ECO:0000313" key="8">
    <source>
        <dbReference type="Proteomes" id="UP000295741"/>
    </source>
</evidence>
<feature type="transmembrane region" description="Helical" evidence="6">
    <location>
        <begin position="187"/>
        <end position="205"/>
    </location>
</feature>
<protein>
    <submittedName>
        <fullName evidence="7">Threonine/homoserine/homoserine lactone efflux protein</fullName>
    </submittedName>
</protein>
<sequence length="209" mass="23623">MLYIFFIAALISFLGQLPLGNMSITATQIGIQEGFKRAWVFAIGVAIVEMLYLRFALTGMDWVVKHRLWFLVLGWVTVALFLLLGILSFMSARKQQEEKKSVMLNNRIHRFLLGLMMSALNPVQIPFWFLWTSTMIQTNVLPITASAYNVFTAGAGIGTIGGLALYIHGGNWLVKKNNTSNKTLNQIMGAIFIITALIQLYRMLYKPWI</sequence>
<feature type="transmembrane region" description="Helical" evidence="6">
    <location>
        <begin position="6"/>
        <end position="26"/>
    </location>
</feature>
<feature type="transmembrane region" description="Helical" evidence="6">
    <location>
        <begin position="111"/>
        <end position="131"/>
    </location>
</feature>
<evidence type="ECO:0000256" key="4">
    <source>
        <dbReference type="ARBA" id="ARBA00022989"/>
    </source>
</evidence>
<feature type="transmembrane region" description="Helical" evidence="6">
    <location>
        <begin position="38"/>
        <end position="57"/>
    </location>
</feature>
<evidence type="ECO:0000313" key="7">
    <source>
        <dbReference type="EMBL" id="TDO25690.1"/>
    </source>
</evidence>
<name>A0A4R6IT53_9BACT</name>
<keyword evidence="4 6" id="KW-1133">Transmembrane helix</keyword>
<keyword evidence="2" id="KW-1003">Cell membrane</keyword>
<keyword evidence="3 6" id="KW-0812">Transmembrane</keyword>